<dbReference type="InterPro" id="IPR008828">
    <property type="entry name" value="Sin1/Avo1"/>
</dbReference>
<gene>
    <name evidence="5" type="primary">AVO1</name>
    <name evidence="5" type="ORF">MPSI1_004038</name>
</gene>
<reference evidence="5" key="1">
    <citation type="submission" date="2023-02" db="EMBL/GenBank/DDBJ databases">
        <title>Mating type loci evolution in Malassezia.</title>
        <authorList>
            <person name="Coelho M.A."/>
        </authorList>
    </citation>
    <scope>NUCLEOTIDE SEQUENCE</scope>
    <source>
        <strain evidence="5">CBS 14136</strain>
    </source>
</reference>
<dbReference type="InterPro" id="IPR011993">
    <property type="entry name" value="PH-like_dom_sf"/>
</dbReference>
<keyword evidence="5" id="KW-0808">Transferase</keyword>
<feature type="region of interest" description="Disordered" evidence="2">
    <location>
        <begin position="369"/>
        <end position="399"/>
    </location>
</feature>
<evidence type="ECO:0000313" key="6">
    <source>
        <dbReference type="Proteomes" id="UP001214628"/>
    </source>
</evidence>
<dbReference type="GO" id="GO:0038203">
    <property type="term" value="P:TORC2 signaling"/>
    <property type="evidence" value="ECO:0007669"/>
    <property type="project" value="TreeGrafter"/>
</dbReference>
<dbReference type="PANTHER" id="PTHR13335:SF1">
    <property type="entry name" value="TARGET OF RAPAMYCIN COMPLEX 2 SUBUNIT MAPKAP1"/>
    <property type="match status" value="1"/>
</dbReference>
<feature type="domain" description="CRIM" evidence="3">
    <location>
        <begin position="424"/>
        <end position="567"/>
    </location>
</feature>
<dbReference type="GO" id="GO:0016301">
    <property type="term" value="F:kinase activity"/>
    <property type="evidence" value="ECO:0007669"/>
    <property type="project" value="UniProtKB-KW"/>
</dbReference>
<dbReference type="InterPro" id="IPR031567">
    <property type="entry name" value="CRIM_dom"/>
</dbReference>
<dbReference type="Pfam" id="PF16978">
    <property type="entry name" value="CRIM"/>
    <property type="match status" value="1"/>
</dbReference>
<name>A0AAF0FG25_9BASI</name>
<dbReference type="GO" id="GO:0005886">
    <property type="term" value="C:plasma membrane"/>
    <property type="evidence" value="ECO:0007669"/>
    <property type="project" value="TreeGrafter"/>
</dbReference>
<dbReference type="EMBL" id="CP118382">
    <property type="protein sequence ID" value="WFD45356.1"/>
    <property type="molecule type" value="Genomic_DNA"/>
</dbReference>
<evidence type="ECO:0000256" key="2">
    <source>
        <dbReference type="SAM" id="MobiDB-lite"/>
    </source>
</evidence>
<feature type="compositionally biased region" description="Low complexity" evidence="2">
    <location>
        <begin position="320"/>
        <end position="338"/>
    </location>
</feature>
<evidence type="ECO:0000259" key="4">
    <source>
        <dbReference type="Pfam" id="PF16979"/>
    </source>
</evidence>
<evidence type="ECO:0000256" key="1">
    <source>
        <dbReference type="ARBA" id="ARBA00009407"/>
    </source>
</evidence>
<keyword evidence="5" id="KW-0418">Kinase</keyword>
<dbReference type="Proteomes" id="UP001214628">
    <property type="component" value="Chromosome 8"/>
</dbReference>
<feature type="compositionally biased region" description="Basic and acidic residues" evidence="2">
    <location>
        <begin position="151"/>
        <end position="215"/>
    </location>
</feature>
<dbReference type="AlphaFoldDB" id="A0AAF0FG25"/>
<dbReference type="GO" id="GO:0005737">
    <property type="term" value="C:cytoplasm"/>
    <property type="evidence" value="ECO:0007669"/>
    <property type="project" value="TreeGrafter"/>
</dbReference>
<feature type="region of interest" description="Disordered" evidence="2">
    <location>
        <begin position="294"/>
        <end position="341"/>
    </location>
</feature>
<dbReference type="GO" id="GO:0031932">
    <property type="term" value="C:TORC2 complex"/>
    <property type="evidence" value="ECO:0007669"/>
    <property type="project" value="InterPro"/>
</dbReference>
<evidence type="ECO:0000259" key="3">
    <source>
        <dbReference type="Pfam" id="PF16978"/>
    </source>
</evidence>
<dbReference type="Pfam" id="PF16979">
    <property type="entry name" value="SIN1_PH"/>
    <property type="match status" value="1"/>
</dbReference>
<keyword evidence="6" id="KW-1185">Reference proteome</keyword>
<protein>
    <submittedName>
        <fullName evidence="5">Component of a membrane-bound complex containing the Tor2p kinase</fullName>
    </submittedName>
</protein>
<dbReference type="Gene3D" id="2.30.29.30">
    <property type="entry name" value="Pleckstrin-homology domain (PH domain)/Phosphotyrosine-binding domain (PTB)"/>
    <property type="match status" value="1"/>
</dbReference>
<dbReference type="InterPro" id="IPR031313">
    <property type="entry name" value="Sin1_PH_dom"/>
</dbReference>
<organism evidence="5 6">
    <name type="scientific">Malassezia psittaci</name>
    <dbReference type="NCBI Taxonomy" id="1821823"/>
    <lineage>
        <taxon>Eukaryota</taxon>
        <taxon>Fungi</taxon>
        <taxon>Dikarya</taxon>
        <taxon>Basidiomycota</taxon>
        <taxon>Ustilaginomycotina</taxon>
        <taxon>Malasseziomycetes</taxon>
        <taxon>Malasseziales</taxon>
        <taxon>Malasseziaceae</taxon>
        <taxon>Malassezia</taxon>
    </lineage>
</organism>
<feature type="region of interest" description="Disordered" evidence="2">
    <location>
        <begin position="151"/>
        <end position="227"/>
    </location>
</feature>
<dbReference type="GO" id="GO:0005546">
    <property type="term" value="F:phosphatidylinositol-4,5-bisphosphate binding"/>
    <property type="evidence" value="ECO:0007669"/>
    <property type="project" value="TreeGrafter"/>
</dbReference>
<proteinExistence type="inferred from homology"/>
<feature type="domain" description="SIN1-type PH" evidence="4">
    <location>
        <begin position="704"/>
        <end position="811"/>
    </location>
</feature>
<feature type="compositionally biased region" description="Polar residues" evidence="2">
    <location>
        <begin position="297"/>
        <end position="307"/>
    </location>
</feature>
<sequence>MALAMDRVRAIERLRSAYTEASDDPVVRRMLMSDGLIPNEFAAKKDPTFDTVASPSLTDAEYSKERRDSEQNRCISPVDYVNWDRIQSLYKEHYPQDEWPLLPEQEAYLRHYTGAQQSSDEDFRGDGRKLDYTATKYGPYRASRIGYRVDHVGSERDSQSKSEHRDLLRSKNDSRAYSERESWTKPLDKESPWSEHDSQSKSERNSQSRPPHKDLASGAWIGNENDASIDSDDEELAQTLVMTKFDDISAIDHHRPEQDAVLGRGTSSVASTSLFPMLSIHALNSNKTVTEFELEASHSSPLQTQGPPGQFPFDSKDSHASSVGFSPSSSSGQSSLVSRSDETLAGETLHPYIPGSYVVPAVHDTDLLSSKRTHRPSKTSASSSRLTSPSRSELRLRLNRSPVREERESFTFQRRQFSMPPTSSLLSSRLLRSDTNLNHFQQMLARYSQGGIGELSSQAFSVSLYFPEEPQNKTSPLQVHVRSDITMEELIGYGLFCFLRQYQHLPYHKGHHDRNQDTDTLLETSAWALYMVEDGLVDEDYPAIDRSLIVGRFGEHEFALCAQIPNRNKQPPARSEAAPLAEYPSVFAKPLFETISLQIMVVPHAKGSISVNVPQNLTAKQVIATVCKQCQLGEAHFYALLRRDDHQVIPWEQLVSRFWDRKDLVLVDQASLPRASQSTAMHTRGGSSIPEQPKYTTAMDLISNYKAYNVSRRHPISVGRHERVLTIDGDWIHIIRPAEKRVSHPRSTSYPISAVIRCELYSRMPNVLKLIVKRDANRDVNRDTKRDTKRYDFHAESRSMAKEIVTEINKLRPLS</sequence>
<evidence type="ECO:0000313" key="5">
    <source>
        <dbReference type="EMBL" id="WFD45356.1"/>
    </source>
</evidence>
<comment type="similarity">
    <text evidence="1">Belongs to the SIN1 family.</text>
</comment>
<accession>A0AAF0FG25</accession>
<feature type="compositionally biased region" description="Low complexity" evidence="2">
    <location>
        <begin position="378"/>
        <end position="391"/>
    </location>
</feature>
<dbReference type="PANTHER" id="PTHR13335">
    <property type="entry name" value="TARGET OF RAPAMYCIN COMPLEX 2 SUBUNIT MAPKAP1"/>
    <property type="match status" value="1"/>
</dbReference>